<keyword evidence="4" id="KW-0808">Transferase</keyword>
<dbReference type="InterPro" id="IPR019369">
    <property type="entry name" value="Efm5/EEF1AKMT1"/>
</dbReference>
<reference evidence="6 7" key="1">
    <citation type="journal article" date="2023" name="Commun. Biol.">
        <title>Genome analysis of Parmales, the sister group of diatoms, reveals the evolutionary specialization of diatoms from phago-mixotrophs to photoautotrophs.</title>
        <authorList>
            <person name="Ban H."/>
            <person name="Sato S."/>
            <person name="Yoshikawa S."/>
            <person name="Yamada K."/>
            <person name="Nakamura Y."/>
            <person name="Ichinomiya M."/>
            <person name="Sato N."/>
            <person name="Blanc-Mathieu R."/>
            <person name="Endo H."/>
            <person name="Kuwata A."/>
            <person name="Ogata H."/>
        </authorList>
    </citation>
    <scope>NUCLEOTIDE SEQUENCE [LARGE SCALE GENOMIC DNA]</scope>
</reference>
<proteinExistence type="predicted"/>
<name>A0ABQ6N2F5_9STRA</name>
<dbReference type="PANTHER" id="PTHR13200">
    <property type="entry name" value="EEF1A LYSINE METHYLTRANSFERASE 1"/>
    <property type="match status" value="1"/>
</dbReference>
<comment type="caution">
    <text evidence="6">The sequence shown here is derived from an EMBL/GenBank/DDBJ whole genome shotgun (WGS) entry which is preliminary data.</text>
</comment>
<gene>
    <name evidence="6" type="ORF">TeGR_g11088</name>
</gene>
<dbReference type="Pfam" id="PF10237">
    <property type="entry name" value="N6-adenineMlase"/>
    <property type="match status" value="1"/>
</dbReference>
<dbReference type="EMBL" id="BRYB01000851">
    <property type="protein sequence ID" value="GMI38953.1"/>
    <property type="molecule type" value="Genomic_DNA"/>
</dbReference>
<feature type="region of interest" description="Disordered" evidence="5">
    <location>
        <begin position="39"/>
        <end position="62"/>
    </location>
</feature>
<evidence type="ECO:0000256" key="3">
    <source>
        <dbReference type="ARBA" id="ARBA00022603"/>
    </source>
</evidence>
<comment type="subcellular location">
    <subcellularLocation>
        <location evidence="1">Cytoplasm</location>
    </subcellularLocation>
</comment>
<keyword evidence="3" id="KW-0489">Methyltransferase</keyword>
<keyword evidence="7" id="KW-1185">Reference proteome</keyword>
<dbReference type="InterPro" id="IPR002052">
    <property type="entry name" value="DNA_methylase_N6_adenine_CS"/>
</dbReference>
<dbReference type="PANTHER" id="PTHR13200:SF1">
    <property type="entry name" value="NUCLEIC ACID BINDING PROTEIN"/>
    <property type="match status" value="1"/>
</dbReference>
<evidence type="ECO:0000313" key="6">
    <source>
        <dbReference type="EMBL" id="GMI38953.1"/>
    </source>
</evidence>
<protein>
    <submittedName>
        <fullName evidence="6">Uncharacterized protein</fullName>
    </submittedName>
</protein>
<evidence type="ECO:0000256" key="4">
    <source>
        <dbReference type="ARBA" id="ARBA00022679"/>
    </source>
</evidence>
<dbReference type="PROSITE" id="PS00092">
    <property type="entry name" value="N6_MTASE"/>
    <property type="match status" value="1"/>
</dbReference>
<feature type="compositionally biased region" description="Polar residues" evidence="5">
    <location>
        <begin position="39"/>
        <end position="51"/>
    </location>
</feature>
<keyword evidence="2" id="KW-0963">Cytoplasm</keyword>
<evidence type="ECO:0000256" key="1">
    <source>
        <dbReference type="ARBA" id="ARBA00004496"/>
    </source>
</evidence>
<accession>A0ABQ6N2F5</accession>
<dbReference type="Proteomes" id="UP001165060">
    <property type="component" value="Unassembled WGS sequence"/>
</dbReference>
<sequence>MTPEEEAMQAEIMAEMKAISEKSSNSRFDQYEKKVVSNSVQGAAGTENSDPNGDGGAAFLQGNPEEPSMNQYWYSQPTISALTSECSRLIAEGGADFKVAFLSTPSIYFALSEAERKQCFVFDYDKKWESDRGFVFYDFNDQETLPKELHNTFDLVVIDPPFITREVWEKYTASSKLLLCVDPTENSPKGMVIGTTVAENKDFMGELLGCKPQAFRPSIPNLVYQYNSYANFEGAKFLGKPNPEID</sequence>
<organism evidence="6 7">
    <name type="scientific">Tetraparma gracilis</name>
    <dbReference type="NCBI Taxonomy" id="2962635"/>
    <lineage>
        <taxon>Eukaryota</taxon>
        <taxon>Sar</taxon>
        <taxon>Stramenopiles</taxon>
        <taxon>Ochrophyta</taxon>
        <taxon>Bolidophyceae</taxon>
        <taxon>Parmales</taxon>
        <taxon>Triparmaceae</taxon>
        <taxon>Tetraparma</taxon>
    </lineage>
</organism>
<evidence type="ECO:0000313" key="7">
    <source>
        <dbReference type="Proteomes" id="UP001165060"/>
    </source>
</evidence>
<evidence type="ECO:0000256" key="2">
    <source>
        <dbReference type="ARBA" id="ARBA00022490"/>
    </source>
</evidence>
<evidence type="ECO:0000256" key="5">
    <source>
        <dbReference type="SAM" id="MobiDB-lite"/>
    </source>
</evidence>
<dbReference type="InterPro" id="IPR041370">
    <property type="entry name" value="Mlase_EEF1AKMT1/ZCCHC4"/>
</dbReference>